<dbReference type="AlphaFoldDB" id="A0A345PD63"/>
<name>A0A345PD63_9BACI</name>
<accession>A0A345PD63</accession>
<sequence length="189" mass="22297">MERKRCAWVTTDPIYLEYHDKEWGVPLHDDRKLFEMLTLEGAQAGLSWITILKRRENYREAFDNFDPEVIMNYDEAKVEELRQNEGIIRNKLKINSVITNAKAFLKVKAQFGTFDAYIWQFVDGRPIINQWEEHGQVPASTEESERMSNDLKKRGFKFVGPTICYAFMQATGMVNDHTKDCFRYSKHME</sequence>
<dbReference type="NCBIfam" id="TIGR00624">
    <property type="entry name" value="tag"/>
    <property type="match status" value="1"/>
</dbReference>
<dbReference type="Gene3D" id="1.10.340.30">
    <property type="entry name" value="Hypothetical protein, domain 2"/>
    <property type="match status" value="1"/>
</dbReference>
<dbReference type="OrthoDB" id="9807664at2"/>
<evidence type="ECO:0000256" key="1">
    <source>
        <dbReference type="ARBA" id="ARBA00022723"/>
    </source>
</evidence>
<dbReference type="GO" id="GO:0008725">
    <property type="term" value="F:DNA-3-methyladenine glycosylase activity"/>
    <property type="evidence" value="ECO:0007669"/>
    <property type="project" value="UniProtKB-EC"/>
</dbReference>
<keyword evidence="2" id="KW-0227">DNA damage</keyword>
<dbReference type="KEGG" id="ocn:CUC15_02640"/>
<evidence type="ECO:0000313" key="11">
    <source>
        <dbReference type="Proteomes" id="UP000253908"/>
    </source>
</evidence>
<dbReference type="SUPFAM" id="SSF48150">
    <property type="entry name" value="DNA-glycosylase"/>
    <property type="match status" value="1"/>
</dbReference>
<evidence type="ECO:0000256" key="3">
    <source>
        <dbReference type="ARBA" id="ARBA00022801"/>
    </source>
</evidence>
<feature type="binding site" evidence="9">
    <location>
        <position position="19"/>
    </location>
    <ligand>
        <name>Zn(2+)</name>
        <dbReference type="ChEBI" id="CHEBI:29105"/>
    </ligand>
</feature>
<dbReference type="PANTHER" id="PTHR31116:SF29">
    <property type="entry name" value="DNA GLYCOSYLASE SUPERFAMILY PROTEIN"/>
    <property type="match status" value="1"/>
</dbReference>
<dbReference type="EMBL" id="CP024848">
    <property type="protein sequence ID" value="AXI07943.1"/>
    <property type="molecule type" value="Genomic_DNA"/>
</dbReference>
<evidence type="ECO:0000256" key="4">
    <source>
        <dbReference type="ARBA" id="ARBA00022833"/>
    </source>
</evidence>
<keyword evidence="3" id="KW-0378">Hydrolase</keyword>
<feature type="binding site" evidence="9">
    <location>
        <position position="6"/>
    </location>
    <ligand>
        <name>Zn(2+)</name>
        <dbReference type="ChEBI" id="CHEBI:29105"/>
    </ligand>
</feature>
<gene>
    <name evidence="10" type="ORF">CUC15_02640</name>
</gene>
<dbReference type="InterPro" id="IPR005019">
    <property type="entry name" value="Adenine_glyco"/>
</dbReference>
<dbReference type="RefSeq" id="WP_114915237.1">
    <property type="nucleotide sequence ID" value="NZ_CP024848.1"/>
</dbReference>
<evidence type="ECO:0000256" key="2">
    <source>
        <dbReference type="ARBA" id="ARBA00022763"/>
    </source>
</evidence>
<keyword evidence="5" id="KW-0234">DNA repair</keyword>
<evidence type="ECO:0000256" key="6">
    <source>
        <dbReference type="ARBA" id="ARBA00052558"/>
    </source>
</evidence>
<dbReference type="Proteomes" id="UP000253908">
    <property type="component" value="Chromosome"/>
</dbReference>
<evidence type="ECO:0000256" key="9">
    <source>
        <dbReference type="PIRSR" id="PIRSR604597-1"/>
    </source>
</evidence>
<dbReference type="InterPro" id="IPR004597">
    <property type="entry name" value="Tag"/>
</dbReference>
<proteinExistence type="predicted"/>
<comment type="function">
    <text evidence="7">Hydrolysis of the deoxyribose N-glycosidic bond to excise 3-methyladenine from the damaged DNA polymer formed by alkylation lesions.</text>
</comment>
<evidence type="ECO:0000256" key="7">
    <source>
        <dbReference type="ARBA" id="ARBA00057608"/>
    </source>
</evidence>
<reference evidence="11" key="1">
    <citation type="submission" date="2017-11" db="EMBL/GenBank/DDBJ databases">
        <authorList>
            <person name="Zhu W."/>
        </authorList>
    </citation>
    <scope>NUCLEOTIDE SEQUENCE [LARGE SCALE GENOMIC DNA]</scope>
    <source>
        <strain evidence="11">160</strain>
    </source>
</reference>
<evidence type="ECO:0000256" key="8">
    <source>
        <dbReference type="ARBA" id="ARBA00066766"/>
    </source>
</evidence>
<comment type="catalytic activity">
    <reaction evidence="6">
        <text>Hydrolysis of alkylated DNA, releasing 3-methyladenine.</text>
        <dbReference type="EC" id="3.2.2.20"/>
    </reaction>
</comment>
<keyword evidence="11" id="KW-1185">Reference proteome</keyword>
<keyword evidence="4 9" id="KW-0862">Zinc</keyword>
<dbReference type="FunFam" id="1.10.340.30:FF:000009">
    <property type="entry name" value="DNA-3-methyladenine glycosylase I"/>
    <property type="match status" value="1"/>
</dbReference>
<keyword evidence="1 9" id="KW-0479">Metal-binding</keyword>
<dbReference type="Pfam" id="PF03352">
    <property type="entry name" value="Adenine_glyco"/>
    <property type="match status" value="1"/>
</dbReference>
<dbReference type="GO" id="GO:0006284">
    <property type="term" value="P:base-excision repair"/>
    <property type="evidence" value="ECO:0007669"/>
    <property type="project" value="InterPro"/>
</dbReference>
<evidence type="ECO:0000256" key="5">
    <source>
        <dbReference type="ARBA" id="ARBA00023204"/>
    </source>
</evidence>
<feature type="binding site" evidence="9">
    <location>
        <position position="177"/>
    </location>
    <ligand>
        <name>Zn(2+)</name>
        <dbReference type="ChEBI" id="CHEBI:29105"/>
    </ligand>
</feature>
<dbReference type="PANTHER" id="PTHR31116">
    <property type="entry name" value="OS04G0501200 PROTEIN"/>
    <property type="match status" value="1"/>
</dbReference>
<dbReference type="EC" id="3.2.2.20" evidence="8"/>
<feature type="binding site" evidence="9">
    <location>
        <position position="181"/>
    </location>
    <ligand>
        <name>Zn(2+)</name>
        <dbReference type="ChEBI" id="CHEBI:29105"/>
    </ligand>
</feature>
<organism evidence="10 11">
    <name type="scientific">Oceanobacillus zhaokaii</name>
    <dbReference type="NCBI Taxonomy" id="2052660"/>
    <lineage>
        <taxon>Bacteria</taxon>
        <taxon>Bacillati</taxon>
        <taxon>Bacillota</taxon>
        <taxon>Bacilli</taxon>
        <taxon>Bacillales</taxon>
        <taxon>Bacillaceae</taxon>
        <taxon>Oceanobacillus</taxon>
    </lineage>
</organism>
<protein>
    <recommendedName>
        <fullName evidence="8">DNA-3-methyladenine glycosylase I</fullName>
        <ecNumber evidence="8">3.2.2.20</ecNumber>
    </recommendedName>
</protein>
<dbReference type="InterPro" id="IPR011257">
    <property type="entry name" value="DNA_glycosylase"/>
</dbReference>
<dbReference type="GO" id="GO:0046872">
    <property type="term" value="F:metal ion binding"/>
    <property type="evidence" value="ECO:0007669"/>
    <property type="project" value="UniProtKB-KW"/>
</dbReference>
<evidence type="ECO:0000313" key="10">
    <source>
        <dbReference type="EMBL" id="AXI07943.1"/>
    </source>
</evidence>